<dbReference type="GO" id="GO:0005506">
    <property type="term" value="F:iron ion binding"/>
    <property type="evidence" value="ECO:0007669"/>
    <property type="project" value="InterPro"/>
</dbReference>
<dbReference type="EMBL" id="OU898276">
    <property type="protein sequence ID" value="CAG9827972.1"/>
    <property type="molecule type" value="Genomic_DNA"/>
</dbReference>
<evidence type="ECO:0000313" key="15">
    <source>
        <dbReference type="EMBL" id="CAG9827972.1"/>
    </source>
</evidence>
<comment type="cofactor">
    <cofactor evidence="1 13">
        <name>heme</name>
        <dbReference type="ChEBI" id="CHEBI:30413"/>
    </cofactor>
</comment>
<sequence>MAVLIFVSLVIILATCLYLYSKKKFLYWKDRNVYHLEPTFFYGNMKTVTKDHAHLTTVFQKLYDEAKALKKRYCGFYSFFQPHFVPIDIEVVKGILQNDFDHFYNRGRYINEKADPLSGHLFSLEDEKWRKLRNKLTPIFTSAKIKVMFQTLVECTKGLEKLLGKLANSKQPVDLKNALSCFTTDVISSIAFGLDCSSMENPDSEFRKYGDKAFRKNLRQRIGIILTSVFPWWFVRLTGYKTFSKDVDNFFINLVTNVIYERKKQNIERKDYLQLLINLNKSAKENGNTQALTMEEIAAQSFVFFIAGFETSASTINFALLELAQNINIQEKLREEIAAVLGKHDNQITYDALKEMVYLDKVIQETLRKHPPLGILARMCNKDYQLPNDDFVLKKGTMVSIPIHAIQRDPDYYPDPEKFDPERFSKENIDKRPAFSYLPFGEGPRICIGLRLGKLQAKIGLITLLKNYRVTLNEKTKLPITYDFGTISMVKDGVWVNLDPIHK</sequence>
<evidence type="ECO:0000256" key="7">
    <source>
        <dbReference type="ARBA" id="ARBA00022824"/>
    </source>
</evidence>
<evidence type="ECO:0000313" key="16">
    <source>
        <dbReference type="Proteomes" id="UP001153709"/>
    </source>
</evidence>
<dbReference type="InterPro" id="IPR050476">
    <property type="entry name" value="Insect_CytP450_Detox"/>
</dbReference>
<keyword evidence="16" id="KW-1185">Reference proteome</keyword>
<evidence type="ECO:0000256" key="5">
    <source>
        <dbReference type="ARBA" id="ARBA00022617"/>
    </source>
</evidence>
<evidence type="ECO:0000256" key="11">
    <source>
        <dbReference type="ARBA" id="ARBA00023033"/>
    </source>
</evidence>
<comment type="similarity">
    <text evidence="4 14">Belongs to the cytochrome P450 family.</text>
</comment>
<dbReference type="SUPFAM" id="SSF48264">
    <property type="entry name" value="Cytochrome P450"/>
    <property type="match status" value="1"/>
</dbReference>
<keyword evidence="11 14" id="KW-0503">Monooxygenase</keyword>
<evidence type="ECO:0000256" key="14">
    <source>
        <dbReference type="RuleBase" id="RU000461"/>
    </source>
</evidence>
<proteinExistence type="inferred from homology"/>
<comment type="subcellular location">
    <subcellularLocation>
        <location evidence="3">Endoplasmic reticulum membrane</location>
        <topology evidence="3">Peripheral membrane protein</topology>
    </subcellularLocation>
    <subcellularLocation>
        <location evidence="2">Microsome membrane</location>
        <topology evidence="2">Peripheral membrane protein</topology>
    </subcellularLocation>
</comment>
<dbReference type="PANTHER" id="PTHR24292">
    <property type="entry name" value="CYTOCHROME P450"/>
    <property type="match status" value="1"/>
</dbReference>
<evidence type="ECO:0000256" key="6">
    <source>
        <dbReference type="ARBA" id="ARBA00022723"/>
    </source>
</evidence>
<dbReference type="PANTHER" id="PTHR24292:SF100">
    <property type="entry name" value="CYTOCHROME P450 6A16, ISOFORM B-RELATED"/>
    <property type="match status" value="1"/>
</dbReference>
<gene>
    <name evidence="15" type="ORF">DIABBA_LOCUS1922</name>
</gene>
<protein>
    <recommendedName>
        <fullName evidence="17">Cytochrome P450</fullName>
    </recommendedName>
</protein>
<dbReference type="CDD" id="cd11056">
    <property type="entry name" value="CYP6-like"/>
    <property type="match status" value="1"/>
</dbReference>
<evidence type="ECO:0000256" key="9">
    <source>
        <dbReference type="ARBA" id="ARBA00023002"/>
    </source>
</evidence>
<dbReference type="FunFam" id="1.10.630.10:FF:000042">
    <property type="entry name" value="Cytochrome P450"/>
    <property type="match status" value="1"/>
</dbReference>
<keyword evidence="8" id="KW-0492">Microsome</keyword>
<dbReference type="GO" id="GO:0020037">
    <property type="term" value="F:heme binding"/>
    <property type="evidence" value="ECO:0007669"/>
    <property type="project" value="InterPro"/>
</dbReference>
<dbReference type="Gene3D" id="1.10.630.10">
    <property type="entry name" value="Cytochrome P450"/>
    <property type="match status" value="1"/>
</dbReference>
<accession>A0A9N9SMK0</accession>
<dbReference type="OrthoDB" id="2789670at2759"/>
<dbReference type="GO" id="GO:0004497">
    <property type="term" value="F:monooxygenase activity"/>
    <property type="evidence" value="ECO:0007669"/>
    <property type="project" value="UniProtKB-KW"/>
</dbReference>
<evidence type="ECO:0000256" key="2">
    <source>
        <dbReference type="ARBA" id="ARBA00004174"/>
    </source>
</evidence>
<dbReference type="Pfam" id="PF00067">
    <property type="entry name" value="p450"/>
    <property type="match status" value="1"/>
</dbReference>
<dbReference type="GO" id="GO:0016705">
    <property type="term" value="F:oxidoreductase activity, acting on paired donors, with incorporation or reduction of molecular oxygen"/>
    <property type="evidence" value="ECO:0007669"/>
    <property type="project" value="InterPro"/>
</dbReference>
<evidence type="ECO:0000256" key="10">
    <source>
        <dbReference type="ARBA" id="ARBA00023004"/>
    </source>
</evidence>
<dbReference type="PRINTS" id="PR00463">
    <property type="entry name" value="EP450I"/>
</dbReference>
<feature type="binding site" description="axial binding residue" evidence="13">
    <location>
        <position position="447"/>
    </location>
    <ligand>
        <name>heme</name>
        <dbReference type="ChEBI" id="CHEBI:30413"/>
    </ligand>
    <ligandPart>
        <name>Fe</name>
        <dbReference type="ChEBI" id="CHEBI:18248"/>
    </ligandPart>
</feature>
<dbReference type="InterPro" id="IPR017972">
    <property type="entry name" value="Cyt_P450_CS"/>
</dbReference>
<evidence type="ECO:0000256" key="4">
    <source>
        <dbReference type="ARBA" id="ARBA00010617"/>
    </source>
</evidence>
<evidence type="ECO:0008006" key="17">
    <source>
        <dbReference type="Google" id="ProtNLM"/>
    </source>
</evidence>
<dbReference type="InterPro" id="IPR036396">
    <property type="entry name" value="Cyt_P450_sf"/>
</dbReference>
<evidence type="ECO:0000256" key="12">
    <source>
        <dbReference type="ARBA" id="ARBA00023136"/>
    </source>
</evidence>
<keyword evidence="12" id="KW-0472">Membrane</keyword>
<organism evidence="15 16">
    <name type="scientific">Diabrotica balteata</name>
    <name type="common">Banded cucumber beetle</name>
    <dbReference type="NCBI Taxonomy" id="107213"/>
    <lineage>
        <taxon>Eukaryota</taxon>
        <taxon>Metazoa</taxon>
        <taxon>Ecdysozoa</taxon>
        <taxon>Arthropoda</taxon>
        <taxon>Hexapoda</taxon>
        <taxon>Insecta</taxon>
        <taxon>Pterygota</taxon>
        <taxon>Neoptera</taxon>
        <taxon>Endopterygota</taxon>
        <taxon>Coleoptera</taxon>
        <taxon>Polyphaga</taxon>
        <taxon>Cucujiformia</taxon>
        <taxon>Chrysomeloidea</taxon>
        <taxon>Chrysomelidae</taxon>
        <taxon>Galerucinae</taxon>
        <taxon>Diabroticina</taxon>
        <taxon>Diabroticites</taxon>
        <taxon>Diabrotica</taxon>
    </lineage>
</organism>
<keyword evidence="5 13" id="KW-0349">Heme</keyword>
<keyword evidence="9 14" id="KW-0560">Oxidoreductase</keyword>
<name>A0A9N9SMK0_DIABA</name>
<keyword evidence="6 13" id="KW-0479">Metal-binding</keyword>
<evidence type="ECO:0000256" key="13">
    <source>
        <dbReference type="PIRSR" id="PIRSR602401-1"/>
    </source>
</evidence>
<dbReference type="GO" id="GO:0005789">
    <property type="term" value="C:endoplasmic reticulum membrane"/>
    <property type="evidence" value="ECO:0007669"/>
    <property type="project" value="UniProtKB-SubCell"/>
</dbReference>
<dbReference type="InterPro" id="IPR002401">
    <property type="entry name" value="Cyt_P450_E_grp-I"/>
</dbReference>
<evidence type="ECO:0000256" key="1">
    <source>
        <dbReference type="ARBA" id="ARBA00001971"/>
    </source>
</evidence>
<dbReference type="PROSITE" id="PS00086">
    <property type="entry name" value="CYTOCHROME_P450"/>
    <property type="match status" value="1"/>
</dbReference>
<evidence type="ECO:0000256" key="8">
    <source>
        <dbReference type="ARBA" id="ARBA00022848"/>
    </source>
</evidence>
<dbReference type="InterPro" id="IPR001128">
    <property type="entry name" value="Cyt_P450"/>
</dbReference>
<keyword evidence="10 13" id="KW-0408">Iron</keyword>
<dbReference type="PRINTS" id="PR00385">
    <property type="entry name" value="P450"/>
</dbReference>
<evidence type="ECO:0000256" key="3">
    <source>
        <dbReference type="ARBA" id="ARBA00004406"/>
    </source>
</evidence>
<reference evidence="15" key="1">
    <citation type="submission" date="2022-01" db="EMBL/GenBank/DDBJ databases">
        <authorList>
            <person name="King R."/>
        </authorList>
    </citation>
    <scope>NUCLEOTIDE SEQUENCE</scope>
</reference>
<dbReference type="AlphaFoldDB" id="A0A9N9SMK0"/>
<keyword evidence="7" id="KW-0256">Endoplasmic reticulum</keyword>
<dbReference type="Proteomes" id="UP001153709">
    <property type="component" value="Chromosome 1"/>
</dbReference>